<evidence type="ECO:0000256" key="5">
    <source>
        <dbReference type="PIRSR" id="PIRSR602401-1"/>
    </source>
</evidence>
<evidence type="ECO:0000313" key="7">
    <source>
        <dbReference type="Proteomes" id="UP000800094"/>
    </source>
</evidence>
<keyword evidence="5" id="KW-0349">Heme</keyword>
<keyword evidence="2 5" id="KW-0479">Metal-binding</keyword>
<dbReference type="PRINTS" id="PR00463">
    <property type="entry name" value="EP450I"/>
</dbReference>
<dbReference type="SUPFAM" id="SSF48264">
    <property type="entry name" value="Cytochrome P450"/>
    <property type="match status" value="1"/>
</dbReference>
<dbReference type="GO" id="GO:0004497">
    <property type="term" value="F:monooxygenase activity"/>
    <property type="evidence" value="ECO:0007669"/>
    <property type="project" value="InterPro"/>
</dbReference>
<dbReference type="PANTHER" id="PTHR46300">
    <property type="entry name" value="P450, PUTATIVE (EUROFUNG)-RELATED-RELATED"/>
    <property type="match status" value="1"/>
</dbReference>
<dbReference type="Gene3D" id="1.10.630.10">
    <property type="entry name" value="Cytochrome P450"/>
    <property type="match status" value="1"/>
</dbReference>
<comment type="cofactor">
    <cofactor evidence="5">
        <name>heme</name>
        <dbReference type="ChEBI" id="CHEBI:30413"/>
    </cofactor>
</comment>
<dbReference type="InterPro" id="IPR036396">
    <property type="entry name" value="Cyt_P450_sf"/>
</dbReference>
<dbReference type="PRINTS" id="PR00385">
    <property type="entry name" value="P450"/>
</dbReference>
<accession>A0A6A6I8Z8</accession>
<name>A0A6A6I8Z8_9PLEO</name>
<proteinExistence type="inferred from homology"/>
<keyword evidence="7" id="KW-1185">Reference proteome</keyword>
<dbReference type="InterPro" id="IPR001128">
    <property type="entry name" value="Cyt_P450"/>
</dbReference>
<dbReference type="Pfam" id="PF00067">
    <property type="entry name" value="p450"/>
    <property type="match status" value="1"/>
</dbReference>
<feature type="binding site" description="axial binding residue" evidence="5">
    <location>
        <position position="441"/>
    </location>
    <ligand>
        <name>heme</name>
        <dbReference type="ChEBI" id="CHEBI:30413"/>
    </ligand>
    <ligandPart>
        <name>Fe</name>
        <dbReference type="ChEBI" id="CHEBI:18248"/>
    </ligandPart>
</feature>
<gene>
    <name evidence="6" type="ORF">BU26DRAFT_521514</name>
</gene>
<reference evidence="6" key="1">
    <citation type="journal article" date="2020" name="Stud. Mycol.">
        <title>101 Dothideomycetes genomes: a test case for predicting lifestyles and emergence of pathogens.</title>
        <authorList>
            <person name="Haridas S."/>
            <person name="Albert R."/>
            <person name="Binder M."/>
            <person name="Bloem J."/>
            <person name="Labutti K."/>
            <person name="Salamov A."/>
            <person name="Andreopoulos B."/>
            <person name="Baker S."/>
            <person name="Barry K."/>
            <person name="Bills G."/>
            <person name="Bluhm B."/>
            <person name="Cannon C."/>
            <person name="Castanera R."/>
            <person name="Culley D."/>
            <person name="Daum C."/>
            <person name="Ezra D."/>
            <person name="Gonzalez J."/>
            <person name="Henrissat B."/>
            <person name="Kuo A."/>
            <person name="Liang C."/>
            <person name="Lipzen A."/>
            <person name="Lutzoni F."/>
            <person name="Magnuson J."/>
            <person name="Mondo S."/>
            <person name="Nolan M."/>
            <person name="Ohm R."/>
            <person name="Pangilinan J."/>
            <person name="Park H.-J."/>
            <person name="Ramirez L."/>
            <person name="Alfaro M."/>
            <person name="Sun H."/>
            <person name="Tritt A."/>
            <person name="Yoshinaga Y."/>
            <person name="Zwiers L.-H."/>
            <person name="Turgeon B."/>
            <person name="Goodwin S."/>
            <person name="Spatafora J."/>
            <person name="Crous P."/>
            <person name="Grigoriev I."/>
        </authorList>
    </citation>
    <scope>NUCLEOTIDE SEQUENCE</scope>
    <source>
        <strain evidence="6">CBS 122368</strain>
    </source>
</reference>
<dbReference type="PANTHER" id="PTHR46300:SF11">
    <property type="entry name" value="OXIDOREDUCTASE, PUTATIVE-RELATED"/>
    <property type="match status" value="1"/>
</dbReference>
<dbReference type="GO" id="GO:0005506">
    <property type="term" value="F:iron ion binding"/>
    <property type="evidence" value="ECO:0007669"/>
    <property type="project" value="InterPro"/>
</dbReference>
<keyword evidence="4 5" id="KW-0408">Iron</keyword>
<protein>
    <submittedName>
        <fullName evidence="6">Cytochrome P450</fullName>
    </submittedName>
</protein>
<dbReference type="GO" id="GO:0016705">
    <property type="term" value="F:oxidoreductase activity, acting on paired donors, with incorporation or reduction of molecular oxygen"/>
    <property type="evidence" value="ECO:0007669"/>
    <property type="project" value="InterPro"/>
</dbReference>
<evidence type="ECO:0000256" key="2">
    <source>
        <dbReference type="ARBA" id="ARBA00022723"/>
    </source>
</evidence>
<dbReference type="InterPro" id="IPR002401">
    <property type="entry name" value="Cyt_P450_E_grp-I"/>
</dbReference>
<comment type="similarity">
    <text evidence="1">Belongs to the cytochrome P450 family.</text>
</comment>
<dbReference type="InterPro" id="IPR050364">
    <property type="entry name" value="Cytochrome_P450_fung"/>
</dbReference>
<evidence type="ECO:0000256" key="4">
    <source>
        <dbReference type="ARBA" id="ARBA00023004"/>
    </source>
</evidence>
<dbReference type="Proteomes" id="UP000800094">
    <property type="component" value="Unassembled WGS sequence"/>
</dbReference>
<evidence type="ECO:0000256" key="3">
    <source>
        <dbReference type="ARBA" id="ARBA00023002"/>
    </source>
</evidence>
<dbReference type="GO" id="GO:0020037">
    <property type="term" value="F:heme binding"/>
    <property type="evidence" value="ECO:0007669"/>
    <property type="project" value="InterPro"/>
</dbReference>
<dbReference type="OrthoDB" id="1470350at2759"/>
<dbReference type="RefSeq" id="XP_033680997.1">
    <property type="nucleotide sequence ID" value="XM_033829552.1"/>
</dbReference>
<dbReference type="GeneID" id="54582882"/>
<evidence type="ECO:0000256" key="1">
    <source>
        <dbReference type="ARBA" id="ARBA00010617"/>
    </source>
</evidence>
<dbReference type="CDD" id="cd11065">
    <property type="entry name" value="CYP64-like"/>
    <property type="match status" value="1"/>
</dbReference>
<dbReference type="EMBL" id="ML987199">
    <property type="protein sequence ID" value="KAF2245993.1"/>
    <property type="molecule type" value="Genomic_DNA"/>
</dbReference>
<dbReference type="AlphaFoldDB" id="A0A6A6I8Z8"/>
<evidence type="ECO:0000313" key="6">
    <source>
        <dbReference type="EMBL" id="KAF2245993.1"/>
    </source>
</evidence>
<organism evidence="6 7">
    <name type="scientific">Trematosphaeria pertusa</name>
    <dbReference type="NCBI Taxonomy" id="390896"/>
    <lineage>
        <taxon>Eukaryota</taxon>
        <taxon>Fungi</taxon>
        <taxon>Dikarya</taxon>
        <taxon>Ascomycota</taxon>
        <taxon>Pezizomycotina</taxon>
        <taxon>Dothideomycetes</taxon>
        <taxon>Pleosporomycetidae</taxon>
        <taxon>Pleosporales</taxon>
        <taxon>Massarineae</taxon>
        <taxon>Trematosphaeriaceae</taxon>
        <taxon>Trematosphaeria</taxon>
    </lineage>
</organism>
<keyword evidence="3" id="KW-0560">Oxidoreductase</keyword>
<sequence length="520" mass="59235">MQYQIHFAILFVSGLLWTLYRVWQYKRDSKYADGPTPWPLVGNIWTIYRLHTDTERVLGELGRKYGDICMLWIGLWPAIVINSAEAAHDILHKRGALTASRPATNLRLKVGRGRLVLTPTGPDLMKLRKVYHRLLNSEKSQRSRSVLESESVLFLDELLHDSSSFYESAERYALSIIFTSTYGVRLKSVHNEVVAGLFRIWDILLKYFQPGTLILPDTFPILLRLPRWLQPWDILANRLIQTELKVHQSFIDRLKGLHNSGLAPDCYGTSLLKWQEAENIDDGMVRGILAMIIGAGSDTTGSVLQTLFKVMALHPDVVATAQRELDAVVGRERLPTWEDEQTLPYVRALIKEVHRWAPIGCIGIPHAATEAFEYKARMVPKGTILFPNLVTLNRDPERYDNPDAFNPLRFIDDELDAYACAVNPDWKKRDHFHYGFGRRVCQGINMGEASLFIAISRILWAFDIKSRPNCALDMFEKIYGLATKPKPFKVSINVRDEAAARIIRHEVKQASVGAEGVLDM</sequence>